<dbReference type="SUPFAM" id="SSF46689">
    <property type="entry name" value="Homeodomain-like"/>
    <property type="match status" value="1"/>
</dbReference>
<name>A0ABW0GIT7_9MICO</name>
<feature type="domain" description="Sigma-54 factor interaction" evidence="6">
    <location>
        <begin position="369"/>
        <end position="428"/>
    </location>
</feature>
<evidence type="ECO:0000256" key="4">
    <source>
        <dbReference type="ARBA" id="ARBA00023125"/>
    </source>
</evidence>
<dbReference type="InterPro" id="IPR002078">
    <property type="entry name" value="Sigma_54_int"/>
</dbReference>
<dbReference type="Gene3D" id="3.30.450.40">
    <property type="match status" value="1"/>
</dbReference>
<dbReference type="InterPro" id="IPR002197">
    <property type="entry name" value="HTH_Fis"/>
</dbReference>
<proteinExistence type="predicted"/>
<keyword evidence="5" id="KW-0804">Transcription</keyword>
<keyword evidence="4" id="KW-0238">DNA-binding</keyword>
<gene>
    <name evidence="7" type="ORF">ACFPJ6_00610</name>
</gene>
<evidence type="ECO:0000313" key="8">
    <source>
        <dbReference type="Proteomes" id="UP001596122"/>
    </source>
</evidence>
<protein>
    <submittedName>
        <fullName evidence="7">Helix-turn-helix domain-containing protein</fullName>
    </submittedName>
</protein>
<dbReference type="PRINTS" id="PR01590">
    <property type="entry name" value="HTHFIS"/>
</dbReference>
<dbReference type="RefSeq" id="WP_340266634.1">
    <property type="nucleotide sequence ID" value="NZ_JBBEOG010000001.1"/>
</dbReference>
<evidence type="ECO:0000256" key="1">
    <source>
        <dbReference type="ARBA" id="ARBA00022741"/>
    </source>
</evidence>
<dbReference type="InterPro" id="IPR027417">
    <property type="entry name" value="P-loop_NTPase"/>
</dbReference>
<evidence type="ECO:0000256" key="3">
    <source>
        <dbReference type="ARBA" id="ARBA00023015"/>
    </source>
</evidence>
<accession>A0ABW0GIT7</accession>
<dbReference type="Pfam" id="PF02954">
    <property type="entry name" value="HTH_8"/>
    <property type="match status" value="1"/>
</dbReference>
<dbReference type="SUPFAM" id="SSF52540">
    <property type="entry name" value="P-loop containing nucleoside triphosphate hydrolases"/>
    <property type="match status" value="1"/>
</dbReference>
<sequence>MADGTLPRRTAIHAEVSHDDAPSPVSGRLLASWQRSEDYGVSLDSVDPVFSGTYDTESLFFRCGAQVLADLHATLVGEPVSLMLTDPDGLVLNRLSGDTSLLRSLDAVHLAPGFSYAEREAGTNGLGLALADRVPTLVRASEHYAVSLCTYTCAAAPVLDPRTGRVEGAVNLTTWSDTRSDLLLALAQSAAGNTAALMLARAGGRTPRPAPPGRVFRVEPGRLEPGSGSLDELSTAWTDAVAGAAAALGHDRVVVAVGEPGNGRATLLAQAERRLRRHDRILSAAPPAPKDVETWLDLWAPELRHDHTAVVVRDVDTLPLWAAERLRDLVVRARSERGGATGDVLPFAMTATRYDDVPEPLAALVDTVVPLAPLRERPDDVLPLAHHAARAARGRDVTITAAAATGLRGYAWPGGVAELVRVVRDAAVRADIVDVAHLPADLFSGSAHRLSRIERFERDEIVRVLSRSELTMREAAEELGMSRATLYRKVGQYGIRVPGR</sequence>
<keyword evidence="2" id="KW-0067">ATP-binding</keyword>
<keyword evidence="3" id="KW-0805">Transcription regulation</keyword>
<dbReference type="Pfam" id="PF25601">
    <property type="entry name" value="AAA_lid_14"/>
    <property type="match status" value="1"/>
</dbReference>
<keyword evidence="1" id="KW-0547">Nucleotide-binding</keyword>
<dbReference type="Gene3D" id="1.10.8.60">
    <property type="match status" value="1"/>
</dbReference>
<dbReference type="InterPro" id="IPR058031">
    <property type="entry name" value="AAA_lid_NorR"/>
</dbReference>
<dbReference type="InterPro" id="IPR029016">
    <property type="entry name" value="GAF-like_dom_sf"/>
</dbReference>
<evidence type="ECO:0000259" key="6">
    <source>
        <dbReference type="PROSITE" id="PS50045"/>
    </source>
</evidence>
<evidence type="ECO:0000313" key="7">
    <source>
        <dbReference type="EMBL" id="MFC5379282.1"/>
    </source>
</evidence>
<dbReference type="Proteomes" id="UP001596122">
    <property type="component" value="Unassembled WGS sequence"/>
</dbReference>
<comment type="caution">
    <text evidence="7">The sequence shown here is derived from an EMBL/GenBank/DDBJ whole genome shotgun (WGS) entry which is preliminary data.</text>
</comment>
<dbReference type="EMBL" id="JBHSLD010000001">
    <property type="protein sequence ID" value="MFC5379282.1"/>
    <property type="molecule type" value="Genomic_DNA"/>
</dbReference>
<reference evidence="8" key="1">
    <citation type="journal article" date="2019" name="Int. J. Syst. Evol. Microbiol.">
        <title>The Global Catalogue of Microorganisms (GCM) 10K type strain sequencing project: providing services to taxonomists for standard genome sequencing and annotation.</title>
        <authorList>
            <consortium name="The Broad Institute Genomics Platform"/>
            <consortium name="The Broad Institute Genome Sequencing Center for Infectious Disease"/>
            <person name="Wu L."/>
            <person name="Ma J."/>
        </authorList>
    </citation>
    <scope>NUCLEOTIDE SEQUENCE [LARGE SCALE GENOMIC DNA]</scope>
    <source>
        <strain evidence="8">CCUG 43114</strain>
    </source>
</reference>
<organism evidence="7 8">
    <name type="scientific">Aquipuribacter nitratireducens</name>
    <dbReference type="NCBI Taxonomy" id="650104"/>
    <lineage>
        <taxon>Bacteria</taxon>
        <taxon>Bacillati</taxon>
        <taxon>Actinomycetota</taxon>
        <taxon>Actinomycetes</taxon>
        <taxon>Micrococcales</taxon>
        <taxon>Intrasporangiaceae</taxon>
        <taxon>Aquipuribacter</taxon>
    </lineage>
</organism>
<dbReference type="Pfam" id="PF01590">
    <property type="entry name" value="GAF"/>
    <property type="match status" value="1"/>
</dbReference>
<evidence type="ECO:0000256" key="2">
    <source>
        <dbReference type="ARBA" id="ARBA00022840"/>
    </source>
</evidence>
<evidence type="ECO:0000256" key="5">
    <source>
        <dbReference type="ARBA" id="ARBA00023163"/>
    </source>
</evidence>
<dbReference type="Gene3D" id="1.10.10.60">
    <property type="entry name" value="Homeodomain-like"/>
    <property type="match status" value="1"/>
</dbReference>
<dbReference type="InterPro" id="IPR009057">
    <property type="entry name" value="Homeodomain-like_sf"/>
</dbReference>
<dbReference type="PANTHER" id="PTHR32071">
    <property type="entry name" value="TRANSCRIPTIONAL REGULATORY PROTEIN"/>
    <property type="match status" value="1"/>
</dbReference>
<dbReference type="InterPro" id="IPR003018">
    <property type="entry name" value="GAF"/>
</dbReference>
<keyword evidence="8" id="KW-1185">Reference proteome</keyword>
<dbReference type="PANTHER" id="PTHR32071:SF81">
    <property type="entry name" value="PROPIONATE CATABOLISM OPERON REGULATORY PROTEIN"/>
    <property type="match status" value="1"/>
</dbReference>
<dbReference type="PROSITE" id="PS50045">
    <property type="entry name" value="SIGMA54_INTERACT_4"/>
    <property type="match status" value="1"/>
</dbReference>